<dbReference type="InterPro" id="IPR000225">
    <property type="entry name" value="Armadillo"/>
</dbReference>
<gene>
    <name evidence="4" type="primary">LOC106152074</name>
</gene>
<dbReference type="Gene3D" id="1.25.10.10">
    <property type="entry name" value="Leucine-rich Repeat Variant"/>
    <property type="match status" value="2"/>
</dbReference>
<dbReference type="RefSeq" id="XP_013381017.1">
    <property type="nucleotide sequence ID" value="XM_013525563.2"/>
</dbReference>
<dbReference type="SUPFAM" id="SSF48371">
    <property type="entry name" value="ARM repeat"/>
    <property type="match status" value="1"/>
</dbReference>
<dbReference type="FunCoup" id="A0A1S3H4X2">
    <property type="interactions" value="2429"/>
</dbReference>
<dbReference type="GO" id="GO:0002244">
    <property type="term" value="P:hematopoietic progenitor cell differentiation"/>
    <property type="evidence" value="ECO:0007669"/>
    <property type="project" value="TreeGrafter"/>
</dbReference>
<dbReference type="InterPro" id="IPR011989">
    <property type="entry name" value="ARM-like"/>
</dbReference>
<dbReference type="GeneID" id="106152074"/>
<sequence>MAKRITQKTFDDVVCENMQEFDMSAEEALQEAEQQFLAQGIDLSNIVKDISSHTGEGTTHPVVAAVQNLSGVLDSGDIDPTTVKAALAQIKTECDIDLPHRCLAGSNKAYPVLFKLCQKLSSDKELLKCCVDALSSLLNGQPDLVDQTGIEYFTNLLKDSEESEELCEALVRMIRLTCVMHEKNRQAYVEQNLISVLISVLTAHQKSAGIVKEVCFALRVLTFDDDPRVPFGKAHEHAKMIVAEANALKVILETCNGFTGDVAVLGELFATLSKLAVRNEFCQEIADRGGLQLLMTTLTENMHHQGLAKHSIGLMRTIAGNDNVKAAIVNAGGVELIVGAMGTHQAQPQICENGCAALGTLALRLPPHCAKIVKCGGHEVIIQGMKIHKDVSAVQKQACMALRNLVARTREYCDPILELGAEGLINLAYQQHKDCTDEAKSALRDLGCKVDLIERWKGERGEISQ</sequence>
<dbReference type="PANTHER" id="PTHR22895">
    <property type="entry name" value="ARMADILLO REPEAT-CONTAINING PROTEIN 6"/>
    <property type="match status" value="1"/>
</dbReference>
<dbReference type="SMART" id="SM00185">
    <property type="entry name" value="ARM"/>
    <property type="match status" value="5"/>
</dbReference>
<name>A0A1S3H4X2_LINAN</name>
<dbReference type="AlphaFoldDB" id="A0A1S3H4X2"/>
<reference evidence="4" key="1">
    <citation type="submission" date="2025-08" db="UniProtKB">
        <authorList>
            <consortium name="RefSeq"/>
        </authorList>
    </citation>
    <scope>IDENTIFICATION</scope>
    <source>
        <tissue evidence="4">Gonads</tissue>
    </source>
</reference>
<dbReference type="KEGG" id="lak:106152074"/>
<evidence type="ECO:0000256" key="2">
    <source>
        <dbReference type="PROSITE-ProRule" id="PRU00259"/>
    </source>
</evidence>
<dbReference type="STRING" id="7574.A0A1S3H4X2"/>
<keyword evidence="1" id="KW-0677">Repeat</keyword>
<feature type="repeat" description="ARM" evidence="2">
    <location>
        <begin position="289"/>
        <end position="333"/>
    </location>
</feature>
<evidence type="ECO:0000313" key="3">
    <source>
        <dbReference type="Proteomes" id="UP000085678"/>
    </source>
</evidence>
<evidence type="ECO:0000313" key="4">
    <source>
        <dbReference type="RefSeq" id="XP_013381017.1"/>
    </source>
</evidence>
<accession>A0A1S3H4X2</accession>
<dbReference type="OMA" id="THKQPDL"/>
<protein>
    <submittedName>
        <fullName evidence="4">Armadillo repeat-containing protein 6</fullName>
    </submittedName>
</protein>
<dbReference type="InterPro" id="IPR016024">
    <property type="entry name" value="ARM-type_fold"/>
</dbReference>
<dbReference type="OrthoDB" id="449062at2759"/>
<dbReference type="Proteomes" id="UP000085678">
    <property type="component" value="Unplaced"/>
</dbReference>
<proteinExistence type="predicted"/>
<organism evidence="3 4">
    <name type="scientific">Lingula anatina</name>
    <name type="common">Brachiopod</name>
    <name type="synonym">Lingula unguis</name>
    <dbReference type="NCBI Taxonomy" id="7574"/>
    <lineage>
        <taxon>Eukaryota</taxon>
        <taxon>Metazoa</taxon>
        <taxon>Spiralia</taxon>
        <taxon>Lophotrochozoa</taxon>
        <taxon>Brachiopoda</taxon>
        <taxon>Linguliformea</taxon>
        <taxon>Lingulata</taxon>
        <taxon>Lingulida</taxon>
        <taxon>Linguloidea</taxon>
        <taxon>Lingulidae</taxon>
        <taxon>Lingula</taxon>
    </lineage>
</organism>
<keyword evidence="3" id="KW-1185">Reference proteome</keyword>
<evidence type="ECO:0000256" key="1">
    <source>
        <dbReference type="ARBA" id="ARBA00022737"/>
    </source>
</evidence>
<dbReference type="InParanoid" id="A0A1S3H4X2"/>
<dbReference type="PANTHER" id="PTHR22895:SF0">
    <property type="entry name" value="ARMADILLO REPEAT-CONTAINING PROTEIN 6"/>
    <property type="match status" value="1"/>
</dbReference>
<dbReference type="PROSITE" id="PS50176">
    <property type="entry name" value="ARM_REPEAT"/>
    <property type="match status" value="1"/>
</dbReference>